<evidence type="ECO:0000313" key="1">
    <source>
        <dbReference type="EMBL" id="KQC86218.1"/>
    </source>
</evidence>
<dbReference type="EMBL" id="LLKB01000001">
    <property type="protein sequence ID" value="KQC86218.1"/>
    <property type="molecule type" value="Genomic_DNA"/>
</dbReference>
<dbReference type="SUPFAM" id="SSF48208">
    <property type="entry name" value="Six-hairpin glycosidases"/>
    <property type="match status" value="1"/>
</dbReference>
<comment type="caution">
    <text evidence="1">The sequence shown here is derived from an EMBL/GenBank/DDBJ whole genome shotgun (WGS) entry which is preliminary data.</text>
</comment>
<gene>
    <name evidence="1" type="ORF">APZ18_03225</name>
</gene>
<proteinExistence type="predicted"/>
<dbReference type="AlphaFoldDB" id="A0AAW3JUH5"/>
<dbReference type="Proteomes" id="UP000050833">
    <property type="component" value="Unassembled WGS sequence"/>
</dbReference>
<reference evidence="1 2" key="1">
    <citation type="submission" date="2015-10" db="EMBL/GenBank/DDBJ databases">
        <title>Butyribacter intestini gen. nov., sp. nov., a butyric acid-producing bacterium of the family Lachnospiraceae isolated from the human faeces.</title>
        <authorList>
            <person name="Zou Y."/>
            <person name="Xue W."/>
            <person name="Luo G."/>
            <person name="Lv M."/>
        </authorList>
    </citation>
    <scope>NUCLEOTIDE SEQUENCE [LARGE SCALE GENOMIC DNA]</scope>
    <source>
        <strain evidence="1 2">TF01-11</strain>
    </source>
</reference>
<keyword evidence="2" id="KW-1185">Reference proteome</keyword>
<evidence type="ECO:0000313" key="2">
    <source>
        <dbReference type="Proteomes" id="UP000050833"/>
    </source>
</evidence>
<protein>
    <submittedName>
        <fullName evidence="1">Uncharacterized protein</fullName>
    </submittedName>
</protein>
<accession>A0AAW3JUH5</accession>
<sequence>MAVFSGDKYKKASSDALAFIKRQLDVNNFKCQITFDKEYDDSYSGDIVWGYVTGISVEEDQVRAKYISPSTYYDFNYKGKVTGTARNLSDFSDYAVNVYVVHDADYKVITCPIKADGTWESAMTYRETYKSDEGSKTVTYPLDITVGEGIKEFRLAQGIKGKWEQISSSDEVTVERYVYDADTEIKAEDGGYGYSYFEYFTVRLYSYSDAEYINDICKIWNCGGGKYMWYTNKVATGHKIGKVMQQVWRDGAVAFDAVGIAGAVMNLQKGRLPASFLIPTDDPQYNKDGSNALGAYGYMLNSRTWAYDVGLSLLVFTTSGDYGICKEMLKRMRYEQNDDGSFNFSYDIYIGQLFDGYVRTGAMGWLVWGACYYTMESGDRDFVKMIKKAGDWLVSKQVTDSSDPRYGLMTGGYGSYNMEDYSYSGEEIEWCSVEHQCSALQALEGCSLVLKNKKYKEAAELVRDSLFLKCYDMENGRFFQGINGGVPDKAWALDCTTWAGTLIFSVVHSSTAEACLETARSVYLTKDKKIIQRREKDYYNTAYSDDETFSGFKPYSDKTADYKGAPDIVWTEGTLGYSTLAYVLGNMDEAKKYVDECIRLQNCDGSTGGVIYTTATYGMLPWEFHVWESVVSSSWLYLVINNPDVLFPRTLRQVYYMAKINNVHDERK</sequence>
<dbReference type="InterPro" id="IPR008928">
    <property type="entry name" value="6-hairpin_glycosidase_sf"/>
</dbReference>
<name>A0AAW3JUH5_9FIRM</name>
<dbReference type="InterPro" id="IPR012341">
    <property type="entry name" value="6hp_glycosidase-like_sf"/>
</dbReference>
<dbReference type="RefSeq" id="WP_055941541.1">
    <property type="nucleotide sequence ID" value="NZ_LLKB01000001.1"/>
</dbReference>
<dbReference type="Gene3D" id="1.50.10.10">
    <property type="match status" value="1"/>
</dbReference>
<organism evidence="1 2">
    <name type="scientific">Butyribacter intestini</name>
    <dbReference type="NCBI Taxonomy" id="1703332"/>
    <lineage>
        <taxon>Bacteria</taxon>
        <taxon>Bacillati</taxon>
        <taxon>Bacillota</taxon>
        <taxon>Clostridia</taxon>
        <taxon>Lachnospirales</taxon>
        <taxon>Lachnospiraceae</taxon>
        <taxon>Butyribacter</taxon>
    </lineage>
</organism>
<dbReference type="GO" id="GO:0005975">
    <property type="term" value="P:carbohydrate metabolic process"/>
    <property type="evidence" value="ECO:0007669"/>
    <property type="project" value="InterPro"/>
</dbReference>